<dbReference type="AlphaFoldDB" id="A0A1I0JFB6"/>
<evidence type="ECO:0000313" key="1">
    <source>
        <dbReference type="EMBL" id="SEU08128.1"/>
    </source>
</evidence>
<organism evidence="1 2">
    <name type="scientific">Draconibacterium orientale</name>
    <dbReference type="NCBI Taxonomy" id="1168034"/>
    <lineage>
        <taxon>Bacteria</taxon>
        <taxon>Pseudomonadati</taxon>
        <taxon>Bacteroidota</taxon>
        <taxon>Bacteroidia</taxon>
        <taxon>Marinilabiliales</taxon>
        <taxon>Prolixibacteraceae</taxon>
        <taxon>Draconibacterium</taxon>
    </lineage>
</organism>
<evidence type="ECO:0000313" key="2">
    <source>
        <dbReference type="Proteomes" id="UP000181981"/>
    </source>
</evidence>
<name>A0A1I0JFB6_9BACT</name>
<dbReference type="Proteomes" id="UP000181981">
    <property type="component" value="Unassembled WGS sequence"/>
</dbReference>
<dbReference type="OrthoDB" id="9774199at2"/>
<protein>
    <submittedName>
        <fullName evidence="1">Uncharacterized protein</fullName>
    </submittedName>
</protein>
<sequence>MRILLTGATGHIGKRLLPVLLHKGLWGRMYWYLYKPLRSLVFKRMLANIVKG</sequence>
<dbReference type="EMBL" id="FOHT01000041">
    <property type="protein sequence ID" value="SEU08128.1"/>
    <property type="molecule type" value="Genomic_DNA"/>
</dbReference>
<gene>
    <name evidence="1" type="ORF">SAMN05444285_14113</name>
</gene>
<proteinExistence type="predicted"/>
<accession>A0A1I0JFB6</accession>
<dbReference type="RefSeq" id="WP_139178242.1">
    <property type="nucleotide sequence ID" value="NZ_FOHT01000041.1"/>
</dbReference>
<dbReference type="SUPFAM" id="SSF51735">
    <property type="entry name" value="NAD(P)-binding Rossmann-fold domains"/>
    <property type="match status" value="1"/>
</dbReference>
<reference evidence="1 2" key="1">
    <citation type="submission" date="2016-10" db="EMBL/GenBank/DDBJ databases">
        <authorList>
            <person name="de Groot N.N."/>
        </authorList>
    </citation>
    <scope>NUCLEOTIDE SEQUENCE [LARGE SCALE GENOMIC DNA]</scope>
    <source>
        <strain evidence="1 2">DSM 25947</strain>
    </source>
</reference>
<dbReference type="InterPro" id="IPR036291">
    <property type="entry name" value="NAD(P)-bd_dom_sf"/>
</dbReference>